<dbReference type="Pfam" id="PF13476">
    <property type="entry name" value="AAA_23"/>
    <property type="match status" value="1"/>
</dbReference>
<dbReference type="GO" id="GO:0006302">
    <property type="term" value="P:double-strand break repair"/>
    <property type="evidence" value="ECO:0007669"/>
    <property type="project" value="InterPro"/>
</dbReference>
<feature type="domain" description="Rad50/SbcC-type AAA" evidence="6">
    <location>
        <begin position="5"/>
        <end position="228"/>
    </location>
</feature>
<keyword evidence="7" id="KW-0540">Nuclease</keyword>
<dbReference type="GO" id="GO:0016887">
    <property type="term" value="F:ATP hydrolysis activity"/>
    <property type="evidence" value="ECO:0007669"/>
    <property type="project" value="InterPro"/>
</dbReference>
<comment type="similarity">
    <text evidence="1">Belongs to the SMC family. SbcC subfamily.</text>
</comment>
<dbReference type="STRING" id="1348624.GCA_001591545_01464"/>
<sequence>MKPIKLTMQAFGPYAGKEVIDFSQLGNRTMFVISGKTGAGKTTIFDGISFAIYGRASGEGRMGPDLRSQFAEDDLLTEVSLEFSLRNQVYYICRSPQQEKKKARGDGYTTVNAKAEMYMLDEDGTQKLIAANVRETDEKIKEIIQLDANQFRQILMIPQGDFRKLLTSDSRDKEVILQRLFHTELYKQIEDKLREKASLLKKEVELGMTERTRLLKGISTNKNTHLELELEEEILNVTAVLSLLEEVQKTLQSDVNEFTKKMNEQKIVRDEAKRKADAAEDVMKQMAIREQLSHKHNELKAREKEIEEMKSSVELAHKAANLQHQEQLCQRLKKELDSYKARLETDMNHYNEEKKKLDMSEARLRKEEEKQEQRDQLDNDLSRLINMREDVYSFSQKQAELEQIQVKKEDYQKSILHVKENLSQLKDRSEKQRKLLKDFEQAQMLAFQNENKLSQVESVKKQLLTVSTALKKKTDLHSEFKLKTKLFEKAKEISEDAHRTLEKIEDSWLKGQAGHLAQHLEDGKACPVCGSNHHPDLARVTESDQSADDVKIAKLAVSKSDQELLEAERSWMKVKTESEFHQENTQKLVDDLTQLVPGFTIENMDMFIQDYEKKHKETAQFLLEANAKVQKIPELNAQISTCEVELEKQNNKLNDMLDVEKQLSIQYTGAATIIHTLSSKIPENMRGKEQFDKEVVKLEKEKRVLQEALDTARRDHVMISENLARLSGTITNLEIHMKEKEKAMDIERNNFLNQLEKEAFETYKVYHAAKLEPIEIKKIENAIRAYYEEYRSISDRLKDYEERLQGMEKPDLNLLKKSLEKAEQYLTLLGDQHAHLIMQVKRNEEIAHMVKNINEEMKALEEEYDLVGHLSDITRGQNTYRLTFERFVLASFLDGILEAANSRLTKMTSGRYQLLRKTDRSKGNVQSGLELLIFDQYTGQDRHVKTLSGGESFKAALSLALGLADIVQQHAGGVSLETMFIDEGFGTLDPESLDHAIEALMDIQSSGRLVGIISHVPELKERIDARLEVTANQYGSKTAFHFTG</sequence>
<feature type="coiled-coil region" evidence="4">
    <location>
        <begin position="688"/>
        <end position="750"/>
    </location>
</feature>
<gene>
    <name evidence="7" type="primary">sbcC</name>
    <name evidence="7" type="ORF">NCTC4824_02414</name>
</gene>
<keyword evidence="7" id="KW-0269">Exonuclease</keyword>
<dbReference type="InterPro" id="IPR027417">
    <property type="entry name" value="P-loop_NTPase"/>
</dbReference>
<reference evidence="7 8" key="1">
    <citation type="submission" date="2018-06" db="EMBL/GenBank/DDBJ databases">
        <authorList>
            <consortium name="Pathogen Informatics"/>
            <person name="Doyle S."/>
        </authorList>
    </citation>
    <scope>NUCLEOTIDE SEQUENCE [LARGE SCALE GENOMIC DNA]</scope>
    <source>
        <strain evidence="7 8">NCTC4824</strain>
    </source>
</reference>
<evidence type="ECO:0000256" key="5">
    <source>
        <dbReference type="SAM" id="MobiDB-lite"/>
    </source>
</evidence>
<accession>A0A2X4WPJ2</accession>
<keyword evidence="8" id="KW-1185">Reference proteome</keyword>
<dbReference type="GO" id="GO:0004527">
    <property type="term" value="F:exonuclease activity"/>
    <property type="evidence" value="ECO:0007669"/>
    <property type="project" value="UniProtKB-KW"/>
</dbReference>
<name>A0A2X4WPJ2_LEDLE</name>
<evidence type="ECO:0000256" key="3">
    <source>
        <dbReference type="ARBA" id="ARBA00013368"/>
    </source>
</evidence>
<keyword evidence="7" id="KW-0378">Hydrolase</keyword>
<organism evidence="7 8">
    <name type="scientific">Lederbergia lenta</name>
    <name type="common">Bacillus lentus</name>
    <dbReference type="NCBI Taxonomy" id="1467"/>
    <lineage>
        <taxon>Bacteria</taxon>
        <taxon>Bacillati</taxon>
        <taxon>Bacillota</taxon>
        <taxon>Bacilli</taxon>
        <taxon>Bacillales</taxon>
        <taxon>Bacillaceae</taxon>
        <taxon>Lederbergia</taxon>
    </lineage>
</organism>
<dbReference type="Pfam" id="PF13558">
    <property type="entry name" value="SbcC_Walker_B"/>
    <property type="match status" value="1"/>
</dbReference>
<evidence type="ECO:0000256" key="1">
    <source>
        <dbReference type="ARBA" id="ARBA00006930"/>
    </source>
</evidence>
<protein>
    <recommendedName>
        <fullName evidence="3">Nuclease SbcCD subunit C</fullName>
    </recommendedName>
</protein>
<feature type="coiled-coil region" evidence="4">
    <location>
        <begin position="632"/>
        <end position="663"/>
    </location>
</feature>
<evidence type="ECO:0000256" key="2">
    <source>
        <dbReference type="ARBA" id="ARBA00011322"/>
    </source>
</evidence>
<evidence type="ECO:0000313" key="7">
    <source>
        <dbReference type="EMBL" id="SQI59580.1"/>
    </source>
</evidence>
<dbReference type="SUPFAM" id="SSF52540">
    <property type="entry name" value="P-loop containing nucleoside triphosphate hydrolases"/>
    <property type="match status" value="2"/>
</dbReference>
<feature type="region of interest" description="Disordered" evidence="5">
    <location>
        <begin position="350"/>
        <end position="376"/>
    </location>
</feature>
<proteinExistence type="inferred from homology"/>
<feature type="coiled-coil region" evidence="4">
    <location>
        <begin position="776"/>
        <end position="803"/>
    </location>
</feature>
<dbReference type="Proteomes" id="UP000249134">
    <property type="component" value="Chromosome 1"/>
</dbReference>
<dbReference type="Gene3D" id="3.40.50.300">
    <property type="entry name" value="P-loop containing nucleotide triphosphate hydrolases"/>
    <property type="match status" value="2"/>
</dbReference>
<dbReference type="PANTHER" id="PTHR32114:SF2">
    <property type="entry name" value="ABC TRANSPORTER ABCH.3"/>
    <property type="match status" value="1"/>
</dbReference>
<comment type="subunit">
    <text evidence="2">Heterodimer of SbcC and SbcD.</text>
</comment>
<feature type="coiled-coil region" evidence="4">
    <location>
        <begin position="843"/>
        <end position="870"/>
    </location>
</feature>
<evidence type="ECO:0000259" key="6">
    <source>
        <dbReference type="Pfam" id="PF13476"/>
    </source>
</evidence>
<keyword evidence="4" id="KW-0175">Coiled coil</keyword>
<dbReference type="AlphaFoldDB" id="A0A2X4WPJ2"/>
<dbReference type="InterPro" id="IPR038729">
    <property type="entry name" value="Rad50/SbcC_AAA"/>
</dbReference>
<dbReference type="PANTHER" id="PTHR32114">
    <property type="entry name" value="ABC TRANSPORTER ABCH.3"/>
    <property type="match status" value="1"/>
</dbReference>
<evidence type="ECO:0000256" key="4">
    <source>
        <dbReference type="SAM" id="Coils"/>
    </source>
</evidence>
<dbReference type="EMBL" id="LS483476">
    <property type="protein sequence ID" value="SQI59580.1"/>
    <property type="molecule type" value="Genomic_DNA"/>
</dbReference>
<evidence type="ECO:0000313" key="8">
    <source>
        <dbReference type="Proteomes" id="UP000249134"/>
    </source>
</evidence>
<dbReference type="KEGG" id="blen:NCTC4824_02414"/>
<dbReference type="RefSeq" id="WP_066139004.1">
    <property type="nucleotide sequence ID" value="NZ_CBCSGM010000001.1"/>
</dbReference>